<dbReference type="AlphaFoldDB" id="A0A9P5UFZ1"/>
<dbReference type="OrthoDB" id="199599at2759"/>
<evidence type="ECO:0000313" key="3">
    <source>
        <dbReference type="Proteomes" id="UP000772434"/>
    </source>
</evidence>
<keyword evidence="1" id="KW-1133">Transmembrane helix</keyword>
<gene>
    <name evidence="2" type="ORF">BDP27DRAFT_1310216</name>
</gene>
<feature type="non-terminal residue" evidence="2">
    <location>
        <position position="125"/>
    </location>
</feature>
<feature type="transmembrane region" description="Helical" evidence="1">
    <location>
        <begin position="43"/>
        <end position="63"/>
    </location>
</feature>
<protein>
    <submittedName>
        <fullName evidence="2">Uncharacterized protein</fullName>
    </submittedName>
</protein>
<proteinExistence type="predicted"/>
<reference evidence="2" key="1">
    <citation type="submission" date="2020-11" db="EMBL/GenBank/DDBJ databases">
        <authorList>
            <consortium name="DOE Joint Genome Institute"/>
            <person name="Ahrendt S."/>
            <person name="Riley R."/>
            <person name="Andreopoulos W."/>
            <person name="Labutti K."/>
            <person name="Pangilinan J."/>
            <person name="Ruiz-Duenas F.J."/>
            <person name="Barrasa J.M."/>
            <person name="Sanchez-Garcia M."/>
            <person name="Camarero S."/>
            <person name="Miyauchi S."/>
            <person name="Serrano A."/>
            <person name="Linde D."/>
            <person name="Babiker R."/>
            <person name="Drula E."/>
            <person name="Ayuso-Fernandez I."/>
            <person name="Pacheco R."/>
            <person name="Padilla G."/>
            <person name="Ferreira P."/>
            <person name="Barriuso J."/>
            <person name="Kellner H."/>
            <person name="Castanera R."/>
            <person name="Alfaro M."/>
            <person name="Ramirez L."/>
            <person name="Pisabarro A.G."/>
            <person name="Kuo A."/>
            <person name="Tritt A."/>
            <person name="Lipzen A."/>
            <person name="He G."/>
            <person name="Yan M."/>
            <person name="Ng V."/>
            <person name="Cullen D."/>
            <person name="Martin F."/>
            <person name="Rosso M.-N."/>
            <person name="Henrissat B."/>
            <person name="Hibbett D."/>
            <person name="Martinez A.T."/>
            <person name="Grigoriev I.V."/>
        </authorList>
    </citation>
    <scope>NUCLEOTIDE SEQUENCE</scope>
    <source>
        <strain evidence="2">AH 40177</strain>
    </source>
</reference>
<dbReference type="Proteomes" id="UP000772434">
    <property type="component" value="Unassembled WGS sequence"/>
</dbReference>
<keyword evidence="1" id="KW-0812">Transmembrane</keyword>
<evidence type="ECO:0000313" key="2">
    <source>
        <dbReference type="EMBL" id="KAF9078810.1"/>
    </source>
</evidence>
<name>A0A9P5UFZ1_9AGAR</name>
<sequence length="125" mass="13416">MFDERPAAGVDANANAFCGTTLWNETAVGSRCSAPAPTRGVEILVRNVGILATLLGIFILYIGKGFSTRFRSLFLTSHVAVLRYFSIQSALTKGQFPVARGTIITMIFGLGSFRSDSFRSDAGCV</sequence>
<keyword evidence="1" id="KW-0472">Membrane</keyword>
<organism evidence="2 3">
    <name type="scientific">Rhodocollybia butyracea</name>
    <dbReference type="NCBI Taxonomy" id="206335"/>
    <lineage>
        <taxon>Eukaryota</taxon>
        <taxon>Fungi</taxon>
        <taxon>Dikarya</taxon>
        <taxon>Basidiomycota</taxon>
        <taxon>Agaricomycotina</taxon>
        <taxon>Agaricomycetes</taxon>
        <taxon>Agaricomycetidae</taxon>
        <taxon>Agaricales</taxon>
        <taxon>Marasmiineae</taxon>
        <taxon>Omphalotaceae</taxon>
        <taxon>Rhodocollybia</taxon>
    </lineage>
</organism>
<keyword evidence="3" id="KW-1185">Reference proteome</keyword>
<dbReference type="EMBL" id="JADNRY010000001">
    <property type="protein sequence ID" value="KAF9078810.1"/>
    <property type="molecule type" value="Genomic_DNA"/>
</dbReference>
<accession>A0A9P5UFZ1</accession>
<evidence type="ECO:0000256" key="1">
    <source>
        <dbReference type="SAM" id="Phobius"/>
    </source>
</evidence>
<comment type="caution">
    <text evidence="2">The sequence shown here is derived from an EMBL/GenBank/DDBJ whole genome shotgun (WGS) entry which is preliminary data.</text>
</comment>